<feature type="transmembrane region" description="Helical" evidence="1">
    <location>
        <begin position="50"/>
        <end position="72"/>
    </location>
</feature>
<reference evidence="2 3" key="1">
    <citation type="submission" date="2019-03" db="EMBL/GenBank/DDBJ databases">
        <title>Genomic Encyclopedia of Type Strains, Phase IV (KMG-IV): sequencing the most valuable type-strain genomes for metagenomic binning, comparative biology and taxonomic classification.</title>
        <authorList>
            <person name="Goeker M."/>
        </authorList>
    </citation>
    <scope>NUCLEOTIDE SEQUENCE [LARGE SCALE GENOMIC DNA]</scope>
    <source>
        <strain evidence="2 3">DSM 46831</strain>
    </source>
</reference>
<dbReference type="AlphaFoldDB" id="A0A4R2S031"/>
<protein>
    <submittedName>
        <fullName evidence="2">Uncharacterized protein</fullName>
    </submittedName>
</protein>
<comment type="caution">
    <text evidence="2">The sequence shown here is derived from an EMBL/GenBank/DDBJ whole genome shotgun (WGS) entry which is preliminary data.</text>
</comment>
<keyword evidence="1" id="KW-1133">Transmembrane helix</keyword>
<name>A0A4R2S031_9BACL</name>
<dbReference type="EMBL" id="SLXV01000012">
    <property type="protein sequence ID" value="TCP69164.1"/>
    <property type="molecule type" value="Genomic_DNA"/>
</dbReference>
<accession>A0A4R2S031</accession>
<dbReference type="RefSeq" id="WP_131848491.1">
    <property type="nucleotide sequence ID" value="NZ_SLXV01000012.1"/>
</dbReference>
<feature type="transmembrane region" description="Helical" evidence="1">
    <location>
        <begin position="7"/>
        <end position="28"/>
    </location>
</feature>
<dbReference type="Proteomes" id="UP000294746">
    <property type="component" value="Unassembled WGS sequence"/>
</dbReference>
<dbReference type="OrthoDB" id="2987222at2"/>
<keyword evidence="1" id="KW-0812">Transmembrane</keyword>
<feature type="transmembrane region" description="Helical" evidence="1">
    <location>
        <begin position="84"/>
        <end position="103"/>
    </location>
</feature>
<organism evidence="2 3">
    <name type="scientific">Baia soyae</name>
    <dbReference type="NCBI Taxonomy" id="1544746"/>
    <lineage>
        <taxon>Bacteria</taxon>
        <taxon>Bacillati</taxon>
        <taxon>Bacillota</taxon>
        <taxon>Bacilli</taxon>
        <taxon>Bacillales</taxon>
        <taxon>Thermoactinomycetaceae</taxon>
        <taxon>Baia</taxon>
    </lineage>
</organism>
<evidence type="ECO:0000313" key="3">
    <source>
        <dbReference type="Proteomes" id="UP000294746"/>
    </source>
</evidence>
<feature type="transmembrane region" description="Helical" evidence="1">
    <location>
        <begin position="170"/>
        <end position="189"/>
    </location>
</feature>
<sequence length="217" mass="24346">MKINGSIWIFRISGMLSVMGAISMWLLLQQTKNDYATTAQFIVERSSSFFFWYVSSGVLLVIGLLIACTWNVKLVSPERKWMGQIAWFVHLSGICLVILYLFAQGIIVPLAHATGETQGNVGLFYALNELEQSLVHLLTYVIPSVLSIGGFLYCLVLFTDSRFQGSIRVLHFVLWTGVLLSSLLCHVGVPNLSIWIWSILFPVVTWYTGGLTKYQNA</sequence>
<evidence type="ECO:0000256" key="1">
    <source>
        <dbReference type="SAM" id="Phobius"/>
    </source>
</evidence>
<gene>
    <name evidence="2" type="ORF">EDD57_11228</name>
</gene>
<proteinExistence type="predicted"/>
<keyword evidence="1" id="KW-0472">Membrane</keyword>
<evidence type="ECO:0000313" key="2">
    <source>
        <dbReference type="EMBL" id="TCP69164.1"/>
    </source>
</evidence>
<feature type="transmembrane region" description="Helical" evidence="1">
    <location>
        <begin position="137"/>
        <end position="158"/>
    </location>
</feature>
<keyword evidence="3" id="KW-1185">Reference proteome</keyword>
<feature type="transmembrane region" description="Helical" evidence="1">
    <location>
        <begin position="195"/>
        <end position="214"/>
    </location>
</feature>